<name>A0A948TJY0_9LACO</name>
<gene>
    <name evidence="1" type="ORF">H9901_05400</name>
</gene>
<accession>A0A948TJY0</accession>
<reference evidence="1" key="1">
    <citation type="journal article" date="2021" name="PeerJ">
        <title>Extensive microbial diversity within the chicken gut microbiome revealed by metagenomics and culture.</title>
        <authorList>
            <person name="Gilroy R."/>
            <person name="Ravi A."/>
            <person name="Getino M."/>
            <person name="Pursley I."/>
            <person name="Horton D.L."/>
            <person name="Alikhan N.F."/>
            <person name="Baker D."/>
            <person name="Gharbi K."/>
            <person name="Hall N."/>
            <person name="Watson M."/>
            <person name="Adriaenssens E.M."/>
            <person name="Foster-Nyarko E."/>
            <person name="Jarju S."/>
            <person name="Secka A."/>
            <person name="Antonio M."/>
            <person name="Oren A."/>
            <person name="Chaudhuri R.R."/>
            <person name="La Ragione R."/>
            <person name="Hildebrand F."/>
            <person name="Pallen M.J."/>
        </authorList>
    </citation>
    <scope>NUCLEOTIDE SEQUENCE</scope>
    <source>
        <strain evidence="1">F6-6636</strain>
    </source>
</reference>
<dbReference type="AlphaFoldDB" id="A0A948TJY0"/>
<protein>
    <submittedName>
        <fullName evidence="1">Uncharacterized protein</fullName>
    </submittedName>
</protein>
<evidence type="ECO:0000313" key="1">
    <source>
        <dbReference type="EMBL" id="MBU3852115.1"/>
    </source>
</evidence>
<sequence length="144" mass="16686">MMKMRAFTLLEAIIALSLTITLVLIPTLTWHHCEKKITTTLFKRELISNWESLRQTCYVNNCNGHLKTGAHYQSLDFIVIQNGHLVTKSIKVPAHLKMARCCDIFIRKRHAVTPTTLSFVDRQTNTIMHFKIQMGWGNILYEEV</sequence>
<dbReference type="EMBL" id="JAHLFS010000063">
    <property type="protein sequence ID" value="MBU3852115.1"/>
    <property type="molecule type" value="Genomic_DNA"/>
</dbReference>
<organism evidence="1 2">
    <name type="scientific">Candidatus Paralactobacillus gallistercoris</name>
    <dbReference type="NCBI Taxonomy" id="2838724"/>
    <lineage>
        <taxon>Bacteria</taxon>
        <taxon>Bacillati</taxon>
        <taxon>Bacillota</taxon>
        <taxon>Bacilli</taxon>
        <taxon>Lactobacillales</taxon>
        <taxon>Lactobacillaceae</taxon>
        <taxon>Lactobacillus</taxon>
    </lineage>
</organism>
<comment type="caution">
    <text evidence="1">The sequence shown here is derived from an EMBL/GenBank/DDBJ whole genome shotgun (WGS) entry which is preliminary data.</text>
</comment>
<proteinExistence type="predicted"/>
<evidence type="ECO:0000313" key="2">
    <source>
        <dbReference type="Proteomes" id="UP000777303"/>
    </source>
</evidence>
<dbReference type="Proteomes" id="UP000777303">
    <property type="component" value="Unassembled WGS sequence"/>
</dbReference>
<reference evidence="1" key="2">
    <citation type="submission" date="2021-04" db="EMBL/GenBank/DDBJ databases">
        <authorList>
            <person name="Gilroy R."/>
        </authorList>
    </citation>
    <scope>NUCLEOTIDE SEQUENCE</scope>
    <source>
        <strain evidence="1">F6-6636</strain>
    </source>
</reference>